<sequence length="98" mass="10984">MARSIDLCFAALVGELFARLFKLPVPPLSPYLFYELLAAGFGLSLGKVAVGIQVKGTGRWGLVFRELVLFFFAPWIALSLLWGRPWHDRVCHTQVTYG</sequence>
<keyword evidence="1" id="KW-0812">Transmembrane</keyword>
<comment type="caution">
    <text evidence="2">The sequence shown here is derived from an EMBL/GenBank/DDBJ whole genome shotgun (WGS) entry which is preliminary data.</text>
</comment>
<protein>
    <submittedName>
        <fullName evidence="2">Uncharacterized protein</fullName>
    </submittedName>
</protein>
<evidence type="ECO:0000313" key="2">
    <source>
        <dbReference type="EMBL" id="OGH04735.1"/>
    </source>
</evidence>
<organism evidence="2 3">
    <name type="scientific">Candidatus Lambdaproteobacteria bacterium RIFOXYD2_FULL_56_26</name>
    <dbReference type="NCBI Taxonomy" id="1817773"/>
    <lineage>
        <taxon>Bacteria</taxon>
        <taxon>Pseudomonadati</taxon>
        <taxon>Pseudomonadota</taxon>
        <taxon>Candidatus Lambdaproteobacteria</taxon>
    </lineage>
</organism>
<dbReference type="AlphaFoldDB" id="A0A1F6H2Z3"/>
<gene>
    <name evidence="2" type="ORF">A2557_07040</name>
</gene>
<dbReference type="Proteomes" id="UP000177583">
    <property type="component" value="Unassembled WGS sequence"/>
</dbReference>
<accession>A0A1F6H2Z3</accession>
<reference evidence="2 3" key="1">
    <citation type="journal article" date="2016" name="Nat. Commun.">
        <title>Thousands of microbial genomes shed light on interconnected biogeochemical processes in an aquifer system.</title>
        <authorList>
            <person name="Anantharaman K."/>
            <person name="Brown C.T."/>
            <person name="Hug L.A."/>
            <person name="Sharon I."/>
            <person name="Castelle C.J."/>
            <person name="Probst A.J."/>
            <person name="Thomas B.C."/>
            <person name="Singh A."/>
            <person name="Wilkins M.J."/>
            <person name="Karaoz U."/>
            <person name="Brodie E.L."/>
            <person name="Williams K.H."/>
            <person name="Hubbard S.S."/>
            <person name="Banfield J.F."/>
        </authorList>
    </citation>
    <scope>NUCLEOTIDE SEQUENCE [LARGE SCALE GENOMIC DNA]</scope>
</reference>
<evidence type="ECO:0000313" key="3">
    <source>
        <dbReference type="Proteomes" id="UP000177583"/>
    </source>
</evidence>
<evidence type="ECO:0000256" key="1">
    <source>
        <dbReference type="SAM" id="Phobius"/>
    </source>
</evidence>
<feature type="transmembrane region" description="Helical" evidence="1">
    <location>
        <begin position="28"/>
        <end position="50"/>
    </location>
</feature>
<name>A0A1F6H2Z3_9PROT</name>
<keyword evidence="1" id="KW-0472">Membrane</keyword>
<proteinExistence type="predicted"/>
<keyword evidence="1" id="KW-1133">Transmembrane helix</keyword>
<feature type="transmembrane region" description="Helical" evidence="1">
    <location>
        <begin position="62"/>
        <end position="82"/>
    </location>
</feature>
<dbReference type="EMBL" id="MFNF01000001">
    <property type="protein sequence ID" value="OGH04735.1"/>
    <property type="molecule type" value="Genomic_DNA"/>
</dbReference>